<feature type="domain" description="LTD" evidence="2">
    <location>
        <begin position="184"/>
        <end position="302"/>
    </location>
</feature>
<dbReference type="Pfam" id="PF00932">
    <property type="entry name" value="LTD"/>
    <property type="match status" value="3"/>
</dbReference>
<dbReference type="Pfam" id="PF08757">
    <property type="entry name" value="CotH"/>
    <property type="match status" value="1"/>
</dbReference>
<proteinExistence type="predicted"/>
<accession>A0A518AW51</accession>
<dbReference type="Proteomes" id="UP000315750">
    <property type="component" value="Chromosome"/>
</dbReference>
<organism evidence="3 4">
    <name type="scientific">Aeoliella mucimassa</name>
    <dbReference type="NCBI Taxonomy" id="2527972"/>
    <lineage>
        <taxon>Bacteria</taxon>
        <taxon>Pseudomonadati</taxon>
        <taxon>Planctomycetota</taxon>
        <taxon>Planctomycetia</taxon>
        <taxon>Pirellulales</taxon>
        <taxon>Lacipirellulaceae</taxon>
        <taxon>Aeoliella</taxon>
    </lineage>
</organism>
<reference evidence="3 4" key="1">
    <citation type="submission" date="2019-02" db="EMBL/GenBank/DDBJ databases">
        <title>Deep-cultivation of Planctomycetes and their phenomic and genomic characterization uncovers novel biology.</title>
        <authorList>
            <person name="Wiegand S."/>
            <person name="Jogler M."/>
            <person name="Boedeker C."/>
            <person name="Pinto D."/>
            <person name="Vollmers J."/>
            <person name="Rivas-Marin E."/>
            <person name="Kohn T."/>
            <person name="Peeters S.H."/>
            <person name="Heuer A."/>
            <person name="Rast P."/>
            <person name="Oberbeckmann S."/>
            <person name="Bunk B."/>
            <person name="Jeske O."/>
            <person name="Meyerdierks A."/>
            <person name="Storesund J.E."/>
            <person name="Kallscheuer N."/>
            <person name="Luecker S."/>
            <person name="Lage O.M."/>
            <person name="Pohl T."/>
            <person name="Merkel B.J."/>
            <person name="Hornburger P."/>
            <person name="Mueller R.-W."/>
            <person name="Bruemmer F."/>
            <person name="Labrenz M."/>
            <person name="Spormann A.M."/>
            <person name="Op den Camp H."/>
            <person name="Overmann J."/>
            <person name="Amann R."/>
            <person name="Jetten M.S.M."/>
            <person name="Mascher T."/>
            <person name="Medema M.H."/>
            <person name="Devos D.P."/>
            <person name="Kaster A.-K."/>
            <person name="Ovreas L."/>
            <person name="Rohde M."/>
            <person name="Galperin M.Y."/>
            <person name="Jogler C."/>
        </authorList>
    </citation>
    <scope>NUCLEOTIDE SEQUENCE [LARGE SCALE GENOMIC DNA]</scope>
    <source>
        <strain evidence="3 4">Pan181</strain>
    </source>
</reference>
<dbReference type="PANTHER" id="PTHR40050:SF1">
    <property type="entry name" value="INNER SPORE COAT PROTEIN H"/>
    <property type="match status" value="1"/>
</dbReference>
<dbReference type="InterPro" id="IPR001322">
    <property type="entry name" value="Lamin_tail_dom"/>
</dbReference>
<dbReference type="SUPFAM" id="SSF51126">
    <property type="entry name" value="Pectin lyase-like"/>
    <property type="match status" value="1"/>
</dbReference>
<dbReference type="SUPFAM" id="SSF63446">
    <property type="entry name" value="Type I dockerin domain"/>
    <property type="match status" value="1"/>
</dbReference>
<dbReference type="PROSITE" id="PS51841">
    <property type="entry name" value="LTD"/>
    <property type="match status" value="3"/>
</dbReference>
<dbReference type="EMBL" id="CP036278">
    <property type="protein sequence ID" value="QDU58936.1"/>
    <property type="molecule type" value="Genomic_DNA"/>
</dbReference>
<dbReference type="PANTHER" id="PTHR40050">
    <property type="entry name" value="INNER SPORE COAT PROTEIN H"/>
    <property type="match status" value="1"/>
</dbReference>
<dbReference type="InterPro" id="IPR036415">
    <property type="entry name" value="Lamin_tail_dom_sf"/>
</dbReference>
<name>A0A518AW51_9BACT</name>
<dbReference type="OrthoDB" id="219915at2"/>
<dbReference type="Gene3D" id="2.60.120.260">
    <property type="entry name" value="Galactose-binding domain-like"/>
    <property type="match status" value="1"/>
</dbReference>
<evidence type="ECO:0000313" key="4">
    <source>
        <dbReference type="Proteomes" id="UP000315750"/>
    </source>
</evidence>
<evidence type="ECO:0000256" key="1">
    <source>
        <dbReference type="SAM" id="MobiDB-lite"/>
    </source>
</evidence>
<keyword evidence="3" id="KW-0167">Capsid protein</keyword>
<feature type="domain" description="LTD" evidence="2">
    <location>
        <begin position="41"/>
        <end position="161"/>
    </location>
</feature>
<evidence type="ECO:0000313" key="3">
    <source>
        <dbReference type="EMBL" id="QDU58936.1"/>
    </source>
</evidence>
<dbReference type="InterPro" id="IPR011050">
    <property type="entry name" value="Pectin_lyase_fold/virulence"/>
</dbReference>
<dbReference type="SUPFAM" id="SSF74853">
    <property type="entry name" value="Lamin A/C globular tail domain"/>
    <property type="match status" value="3"/>
</dbReference>
<dbReference type="PROSITE" id="PS00018">
    <property type="entry name" value="EF_HAND_1"/>
    <property type="match status" value="2"/>
</dbReference>
<keyword evidence="4" id="KW-1185">Reference proteome</keyword>
<protein>
    <submittedName>
        <fullName evidence="3">Inner spore coat protein H</fullName>
    </submittedName>
</protein>
<feature type="domain" description="LTD" evidence="2">
    <location>
        <begin position="1539"/>
        <end position="1666"/>
    </location>
</feature>
<dbReference type="KEGG" id="amuc:Pan181_51770"/>
<dbReference type="InterPro" id="IPR036439">
    <property type="entry name" value="Dockerin_dom_sf"/>
</dbReference>
<keyword evidence="3" id="KW-0946">Virion</keyword>
<dbReference type="InterPro" id="IPR018247">
    <property type="entry name" value="EF_Hand_1_Ca_BS"/>
</dbReference>
<dbReference type="Gene3D" id="2.60.40.1260">
    <property type="entry name" value="Lamin Tail domain"/>
    <property type="match status" value="1"/>
</dbReference>
<dbReference type="InterPro" id="IPR014867">
    <property type="entry name" value="Spore_coat_CotH_CotH2/3/7"/>
</dbReference>
<evidence type="ECO:0000259" key="2">
    <source>
        <dbReference type="PROSITE" id="PS51841"/>
    </source>
</evidence>
<feature type="region of interest" description="Disordered" evidence="1">
    <location>
        <begin position="1877"/>
        <end position="1901"/>
    </location>
</feature>
<sequence>MDVHSLHLRSNLLVTGMELRKGNQRRRTLRHETLEQRCVLSTQPLITEFMASNSSTILDGLGASSDWIEIHNPTNDTIDLGGWHLTDSNSNPTKWTFPDTELAPQAYLLVFASNQTATGFIDPLGYRHTTFALSAGGEYLALTDAAGKVVSEFAPSYPQQSADVSYGLDGGGGTAYFTNPTPGSANDYTSVVPATILISEIMYHPSSELTDHEYIELVNTSASSMNLANWAIDSGVKYTLPDITLTAGDYLVVAANPTAFAELYPTVTNVVGGWQGHLSNRGETISVANAAGIVVDSVSYTDQGDWAAREEGPLDYNHTGWVWSDAHDGNGSSLELVSFALGNDSGQNWQASLDVGGTPGSVNSVNDTDNNTAPLVLDVAHYPVIPSSTQDVSITARLVDELNTGLSANLYWRVDGDTSFQVLAMADNGLGPDVAASDLVFTAQIPAMSDGTIIEFYVAATDQAGNTRMYPAATQPSGEQLTNLLYQVDDSFDPSNLPSEGDRSTYRLIMTEAERAELAQIGSTSSDRRSHARMNGTLISVTPSGVEYRYQVGIRNRGESSALAQPNSYHVDIPRDNLWYGLEAFNLNTQYTHSQLAGLKLFQATGGVAEDSQAVEVRVNGTDLSYAGSPSYGVYVQLEATDSVLVANHYPDDDGGNLYKAVRDSSGSAHADFRDLGDDPLDYAAFYQKETNASEADYSDIIELIKVLNYEPDETYYARVSQLVDIDSWLNYFATVAILSSEETSLATGVGDDFIMYRGESDPRFRLIPHDFDTILGQGDTSGSPTSSIYRAANLPVVSRFLHDPQILPAYHAKLEQLLTTTFAKHNFDPLLDDILTGFAPSNRIAEMKSFMATRREYILDLITQPLTAQAPLVTQGGLAHTTFDNVAIYGTAPLSATQSVTANGVVAQYNATTGSWTVGNSTGSIDQFIASGDIWHYLNPGQVAPTSPGNDWRTDNLHWPNSGPSQLGYGDTQTTVVPYVDIDPNTSGTQKNTTTYFQTTFDVAEATSYSSLTLQLLRDDGAVVYLNGVEVIRSNMPAGEITSTTFANSNVNGGEEETFFEYSIDPSLLVEGQNVLAVEIHQDDLNSSDIGMDVELTGVKGSPTSTDGVPLVVGVNRIEVQAFDGPNGTGNLLDTTWVDVWYDNASGQTVGGDITTPQHWTAANSPYFVTSDLVIRDGGVLTIDPGVSVFLGDNTGLTVAADGQLIAEGTADAHITFATNPNQNGSNWNGLTFEDTQLDNRLTYVDQHAGGGTGQAIDIDHGRLTIDHMNWLNINEQILDLVHPTLVVTNSNLPGIGGNETVHLLGLDQGEQLVFENNTFGFNSSGDDVLDLGHSTLTPATIIFRGNTFLGGYDDGVDTDGFPVLLENNTFMNFHLNTSRNTTSNAVSTGYMSVSGQAVSSNLTLIGNVFINNDHHLLIKDLSYATLINNTLYQSTYSGIHLEEPGGTSVLGPGRGAALDGVLFWDNPIAIEGIVASTELTIDHSIVPAELTGYGTGNLTTDDPRFSNVAIDDLSLLPGSPAIGTGPNGSEIGGVQLSDYTPASAATLRITELHFDPTGGDTTVGEVGGTGKSFEFIELTNFGNETIDLSGLVFDDGIDFAFPWQSSLAAGQTIVVASNADLFRSRYGDSAALAGEFTGNLSGDGEQVRLLAADGSVIADFAYEVMSPWPNAAGGYSLEVIDPLASLDDPANWRASTEVNGTPGALSVTTIVGDFDRNGLVDMDDYAMWKSQFGRQVAPGFGADGNADGTVSLADYTLWRDNLGAAVAPVVQPIASPSTDATEAAIASIAATPSTEAPDSSTTAAPTIATNSTAAEDVASIETTPIAKPLMYLNAKQSVASHRSSNASTENSLDQAFADYEQQNLLLLRRHQFDTRPAATSTQLQQATHQHQPTESTTARARRGALAVNFDWLDQA</sequence>
<dbReference type="Gene3D" id="1.10.1330.10">
    <property type="entry name" value="Dockerin domain"/>
    <property type="match status" value="1"/>
</dbReference>
<gene>
    <name evidence="3" type="primary">cotH_2</name>
    <name evidence="3" type="ORF">Pan181_51770</name>
</gene>
<feature type="compositionally biased region" description="Polar residues" evidence="1">
    <location>
        <begin position="1879"/>
        <end position="1900"/>
    </location>
</feature>
<dbReference type="GO" id="GO:0000272">
    <property type="term" value="P:polysaccharide catabolic process"/>
    <property type="evidence" value="ECO:0007669"/>
    <property type="project" value="InterPro"/>
</dbReference>